<comment type="caution">
    <text evidence="15">The sequence shown here is derived from an EMBL/GenBank/DDBJ whole genome shotgun (WGS) entry which is preliminary data.</text>
</comment>
<evidence type="ECO:0000256" key="2">
    <source>
        <dbReference type="ARBA" id="ARBA00006434"/>
    </source>
</evidence>
<comment type="catalytic activity">
    <reaction evidence="12">
        <text>L-proline(in) + Na(+)(in) = L-proline(out) + Na(+)(out)</text>
        <dbReference type="Rhea" id="RHEA:28967"/>
        <dbReference type="ChEBI" id="CHEBI:29101"/>
        <dbReference type="ChEBI" id="CHEBI:60039"/>
    </reaction>
</comment>
<dbReference type="Gene3D" id="1.20.1730.10">
    <property type="entry name" value="Sodium/glucose cotransporter"/>
    <property type="match status" value="1"/>
</dbReference>
<evidence type="ECO:0000313" key="16">
    <source>
        <dbReference type="Proteomes" id="UP001139319"/>
    </source>
</evidence>
<feature type="transmembrane region" description="Helical" evidence="14">
    <location>
        <begin position="261"/>
        <end position="278"/>
    </location>
</feature>
<dbReference type="AlphaFoldDB" id="A0A9X2HW82"/>
<dbReference type="Proteomes" id="UP001139319">
    <property type="component" value="Unassembled WGS sequence"/>
</dbReference>
<feature type="transmembrane region" description="Helical" evidence="14">
    <location>
        <begin position="458"/>
        <end position="481"/>
    </location>
</feature>
<evidence type="ECO:0000256" key="1">
    <source>
        <dbReference type="ARBA" id="ARBA00004651"/>
    </source>
</evidence>
<keyword evidence="10 14" id="KW-0472">Membrane</keyword>
<evidence type="ECO:0000256" key="11">
    <source>
        <dbReference type="ARBA" id="ARBA00023201"/>
    </source>
</evidence>
<dbReference type="RefSeq" id="WP_253967849.1">
    <property type="nucleotide sequence ID" value="NZ_JAMFTH010000002.1"/>
</dbReference>
<keyword evidence="5 14" id="KW-0812">Transmembrane</keyword>
<feature type="transmembrane region" description="Helical" evidence="14">
    <location>
        <begin position="430"/>
        <end position="451"/>
    </location>
</feature>
<keyword evidence="6" id="KW-0769">Symport</keyword>
<keyword evidence="11" id="KW-0739">Sodium transport</keyword>
<dbReference type="InterPro" id="IPR038377">
    <property type="entry name" value="Na/Glc_symporter_sf"/>
</dbReference>
<dbReference type="InterPro" id="IPR001734">
    <property type="entry name" value="Na/solute_symporter"/>
</dbReference>
<dbReference type="PANTHER" id="PTHR48086:SF3">
    <property type="entry name" value="SODIUM_PROLINE SYMPORTER"/>
    <property type="match status" value="1"/>
</dbReference>
<evidence type="ECO:0000256" key="6">
    <source>
        <dbReference type="ARBA" id="ARBA00022847"/>
    </source>
</evidence>
<evidence type="ECO:0000256" key="5">
    <source>
        <dbReference type="ARBA" id="ARBA00022692"/>
    </source>
</evidence>
<keyword evidence="7 14" id="KW-1133">Transmembrane helix</keyword>
<reference evidence="15" key="2">
    <citation type="submission" date="2023-01" db="EMBL/GenBank/DDBJ databases">
        <title>Gilvimarinus xylanilyticus HB14 isolated from Caulerpa lentillifera aquaculture base in Hainan, China.</title>
        <authorList>
            <person name="Zhang Y.-J."/>
        </authorList>
    </citation>
    <scope>NUCLEOTIDE SEQUENCE</scope>
    <source>
        <strain evidence="15">HB14</strain>
    </source>
</reference>
<keyword evidence="16" id="KW-1185">Reference proteome</keyword>
<dbReference type="GO" id="GO:0015824">
    <property type="term" value="P:proline transport"/>
    <property type="evidence" value="ECO:0007669"/>
    <property type="project" value="TreeGrafter"/>
</dbReference>
<dbReference type="EMBL" id="JAMFTH010000002">
    <property type="protein sequence ID" value="MCP8899553.1"/>
    <property type="molecule type" value="Genomic_DNA"/>
</dbReference>
<comment type="similarity">
    <text evidence="2 13">Belongs to the sodium:solute symporter (SSF) (TC 2.A.21) family.</text>
</comment>
<name>A0A9X2HW82_9GAMM</name>
<evidence type="ECO:0000256" key="7">
    <source>
        <dbReference type="ARBA" id="ARBA00022989"/>
    </source>
</evidence>
<evidence type="ECO:0000256" key="9">
    <source>
        <dbReference type="ARBA" id="ARBA00023065"/>
    </source>
</evidence>
<feature type="transmembrane region" description="Helical" evidence="14">
    <location>
        <begin position="195"/>
        <end position="216"/>
    </location>
</feature>
<dbReference type="GO" id="GO:0005886">
    <property type="term" value="C:plasma membrane"/>
    <property type="evidence" value="ECO:0007669"/>
    <property type="project" value="UniProtKB-SubCell"/>
</dbReference>
<feature type="transmembrane region" description="Helical" evidence="14">
    <location>
        <begin position="303"/>
        <end position="329"/>
    </location>
</feature>
<feature type="transmembrane region" description="Helical" evidence="14">
    <location>
        <begin position="554"/>
        <end position="576"/>
    </location>
</feature>
<dbReference type="PANTHER" id="PTHR48086">
    <property type="entry name" value="SODIUM/PROLINE SYMPORTER-RELATED"/>
    <property type="match status" value="1"/>
</dbReference>
<feature type="transmembrane region" description="Helical" evidence="14">
    <location>
        <begin position="167"/>
        <end position="183"/>
    </location>
</feature>
<evidence type="ECO:0000256" key="4">
    <source>
        <dbReference type="ARBA" id="ARBA00022475"/>
    </source>
</evidence>
<evidence type="ECO:0000256" key="10">
    <source>
        <dbReference type="ARBA" id="ARBA00023136"/>
    </source>
</evidence>
<accession>A0A9X2HW82</accession>
<proteinExistence type="inferred from homology"/>
<feature type="transmembrane region" description="Helical" evidence="14">
    <location>
        <begin position="487"/>
        <end position="508"/>
    </location>
</feature>
<dbReference type="GO" id="GO:0015193">
    <property type="term" value="F:L-proline transmembrane transporter activity"/>
    <property type="evidence" value="ECO:0007669"/>
    <property type="project" value="TreeGrafter"/>
</dbReference>
<dbReference type="CDD" id="cd11477">
    <property type="entry name" value="SLC5sbd_u1"/>
    <property type="match status" value="1"/>
</dbReference>
<keyword evidence="3" id="KW-0813">Transport</keyword>
<feature type="transmembrane region" description="Helical" evidence="14">
    <location>
        <begin position="123"/>
        <end position="147"/>
    </location>
</feature>
<keyword evidence="8" id="KW-0915">Sodium</keyword>
<evidence type="ECO:0000313" key="15">
    <source>
        <dbReference type="EMBL" id="MCP8899553.1"/>
    </source>
</evidence>
<evidence type="ECO:0000256" key="14">
    <source>
        <dbReference type="SAM" id="Phobius"/>
    </source>
</evidence>
<sequence length="619" mass="69512">MQLAFIDVAVIVGYILATVVIGFWISAKASKNIRSYFLGGNKLKWYTLGLSNASGMFDISGTMWMVYLLFVYGLTSVYIPWLWPVFNQIFMMVFLSVWLRRSGVLTGAEWITFRFGDGLGARLSHLIVVLFALVNVVGFLAYGFIGIGKFASVFLPWELSPDPTTNDIYYGLIITALTTVYVVKGGMFSVVFTEVLQFFIMTFACVAVGIIAMKLVSPEMLAAAVPENWTSIGFGWNLDMDWSGILESANTKIVTDGYEPFTIFFMLMLTSGILKSLMGPPPNYDMQRVLSARTPTEAAKMSGFVNVVLLFPRYMLIAGLTVLALVYFMDDLRAMGPDVDFEQILPFAMREFVPPGLLGLLIAGLLAAFMSTFAATTNAAPAYVVNDIYKRYFKPGGSDKNYVVASYVVSVLFVVLGVLIGLFVPSLNSIIMWIVSAFYGAYTASNVLKWFWWRFNGVGYFCGMAAGVVILLAIQLIQWMMGVEFMQIYAFPFIFLGCFIACVVGSLMSEPDDMEVLKNFYIKVRPWGFWGPVYEAAKQDHPELERNRECGRDWANIAVGIVWQTSMTASAIFMVIQHWQEFVISLVVVAASSFYLWQFWWRKLKDYPADTPEKYLPRT</sequence>
<feature type="transmembrane region" description="Helical" evidence="14">
    <location>
        <begin position="402"/>
        <end position="424"/>
    </location>
</feature>
<feature type="transmembrane region" description="Helical" evidence="14">
    <location>
        <begin position="357"/>
        <end position="381"/>
    </location>
</feature>
<feature type="transmembrane region" description="Helical" evidence="14">
    <location>
        <begin position="6"/>
        <end position="25"/>
    </location>
</feature>
<gene>
    <name evidence="15" type="ORF">M6D89_09605</name>
</gene>
<evidence type="ECO:0000256" key="8">
    <source>
        <dbReference type="ARBA" id="ARBA00023053"/>
    </source>
</evidence>
<dbReference type="GO" id="GO:0005298">
    <property type="term" value="F:proline:sodium symporter activity"/>
    <property type="evidence" value="ECO:0007669"/>
    <property type="project" value="TreeGrafter"/>
</dbReference>
<dbReference type="PROSITE" id="PS50283">
    <property type="entry name" value="NA_SOLUT_SYMP_3"/>
    <property type="match status" value="1"/>
</dbReference>
<keyword evidence="9" id="KW-0406">Ion transport</keyword>
<dbReference type="Pfam" id="PF00474">
    <property type="entry name" value="SSF"/>
    <property type="match status" value="1"/>
</dbReference>
<dbReference type="InterPro" id="IPR050277">
    <property type="entry name" value="Sodium:Solute_Symporter"/>
</dbReference>
<evidence type="ECO:0000256" key="12">
    <source>
        <dbReference type="ARBA" id="ARBA00033708"/>
    </source>
</evidence>
<protein>
    <submittedName>
        <fullName evidence="15">Na+:solute symporter</fullName>
    </submittedName>
</protein>
<reference evidence="15" key="1">
    <citation type="submission" date="2022-05" db="EMBL/GenBank/DDBJ databases">
        <authorList>
            <person name="Sun H.-N."/>
        </authorList>
    </citation>
    <scope>NUCLEOTIDE SEQUENCE</scope>
    <source>
        <strain evidence="15">HB14</strain>
    </source>
</reference>
<evidence type="ECO:0000256" key="13">
    <source>
        <dbReference type="RuleBase" id="RU362091"/>
    </source>
</evidence>
<comment type="subcellular location">
    <subcellularLocation>
        <location evidence="1">Cell membrane</location>
        <topology evidence="1">Multi-pass membrane protein</topology>
    </subcellularLocation>
</comment>
<keyword evidence="4" id="KW-1003">Cell membrane</keyword>
<organism evidence="15 16">
    <name type="scientific">Gilvimarinus xylanilyticus</name>
    <dbReference type="NCBI Taxonomy" id="2944139"/>
    <lineage>
        <taxon>Bacteria</taxon>
        <taxon>Pseudomonadati</taxon>
        <taxon>Pseudomonadota</taxon>
        <taxon>Gammaproteobacteria</taxon>
        <taxon>Cellvibrionales</taxon>
        <taxon>Cellvibrionaceae</taxon>
        <taxon>Gilvimarinus</taxon>
    </lineage>
</organism>
<feature type="transmembrane region" description="Helical" evidence="14">
    <location>
        <begin position="582"/>
        <end position="601"/>
    </location>
</feature>
<evidence type="ECO:0000256" key="3">
    <source>
        <dbReference type="ARBA" id="ARBA00022448"/>
    </source>
</evidence>